<reference evidence="12 13" key="1">
    <citation type="submission" date="2020-08" db="EMBL/GenBank/DDBJ databases">
        <title>Genomic Encyclopedia of Type Strains, Phase IV (KMG-IV): sequencing the most valuable type-strain genomes for metagenomic binning, comparative biology and taxonomic classification.</title>
        <authorList>
            <person name="Goeker M."/>
        </authorList>
    </citation>
    <scope>NUCLEOTIDE SEQUENCE [LARGE SCALE GENOMIC DNA]</scope>
    <source>
        <strain evidence="12 13">DSM 17245</strain>
    </source>
</reference>
<evidence type="ECO:0000256" key="1">
    <source>
        <dbReference type="ARBA" id="ARBA00005067"/>
    </source>
</evidence>
<dbReference type="SUPFAM" id="SSF48179">
    <property type="entry name" value="6-phosphogluconate dehydrogenase C-terminal domain-like"/>
    <property type="match status" value="1"/>
</dbReference>
<dbReference type="InterPro" id="IPR050812">
    <property type="entry name" value="Preph/Arog_dehydrog"/>
</dbReference>
<dbReference type="PANTHER" id="PTHR21363:SF0">
    <property type="entry name" value="PREPHENATE DEHYDROGENASE [NADP(+)]"/>
    <property type="match status" value="1"/>
</dbReference>
<evidence type="ECO:0000313" key="12">
    <source>
        <dbReference type="EMBL" id="MBB6040884.1"/>
    </source>
</evidence>
<dbReference type="EMBL" id="JACHHH010000003">
    <property type="protein sequence ID" value="MBB6040884.1"/>
    <property type="molecule type" value="Genomic_DNA"/>
</dbReference>
<dbReference type="InterPro" id="IPR036291">
    <property type="entry name" value="NAD(P)-bd_dom_sf"/>
</dbReference>
<dbReference type="FunFam" id="3.40.50.720:FF:000208">
    <property type="entry name" value="Prephenate dehydrogenase"/>
    <property type="match status" value="1"/>
</dbReference>
<dbReference type="GO" id="GO:0004665">
    <property type="term" value="F:prephenate dehydrogenase (NADP+) activity"/>
    <property type="evidence" value="ECO:0007669"/>
    <property type="project" value="InterPro"/>
</dbReference>
<dbReference type="Gene3D" id="3.30.70.260">
    <property type="match status" value="1"/>
</dbReference>
<accession>A0A7W9SEZ7</accession>
<evidence type="ECO:0000313" key="13">
    <source>
        <dbReference type="Proteomes" id="UP000522163"/>
    </source>
</evidence>
<dbReference type="Pfam" id="PF02153">
    <property type="entry name" value="PDH_N"/>
    <property type="match status" value="1"/>
</dbReference>
<dbReference type="PROSITE" id="PS51176">
    <property type="entry name" value="PDH_ADH"/>
    <property type="match status" value="1"/>
</dbReference>
<evidence type="ECO:0000256" key="4">
    <source>
        <dbReference type="ARBA" id="ARBA00016891"/>
    </source>
</evidence>
<dbReference type="PANTHER" id="PTHR21363">
    <property type="entry name" value="PREPHENATE DEHYDROGENASE"/>
    <property type="match status" value="1"/>
</dbReference>
<dbReference type="AlphaFoldDB" id="A0A7W9SEZ7"/>
<dbReference type="InterPro" id="IPR045865">
    <property type="entry name" value="ACT-like_dom_sf"/>
</dbReference>
<keyword evidence="9" id="KW-0057">Aromatic amino acid biosynthesis</keyword>
<comment type="similarity">
    <text evidence="2">Belongs to the prephenate/arogenate dehydrogenase family.</text>
</comment>
<keyword evidence="7 12" id="KW-0560">Oxidoreductase</keyword>
<dbReference type="Pfam" id="PF20463">
    <property type="entry name" value="PDH_C"/>
    <property type="match status" value="1"/>
</dbReference>
<protein>
    <recommendedName>
        <fullName evidence="4">Prephenate dehydrogenase</fullName>
        <ecNumber evidence="3">1.3.1.12</ecNumber>
    </recommendedName>
</protein>
<evidence type="ECO:0000256" key="8">
    <source>
        <dbReference type="ARBA" id="ARBA00023027"/>
    </source>
</evidence>
<dbReference type="GO" id="GO:0006571">
    <property type="term" value="P:tyrosine biosynthetic process"/>
    <property type="evidence" value="ECO:0007669"/>
    <property type="project" value="UniProtKB-KW"/>
</dbReference>
<dbReference type="InterPro" id="IPR003099">
    <property type="entry name" value="Prephen_DH"/>
</dbReference>
<comment type="catalytic activity">
    <reaction evidence="10">
        <text>prephenate + NAD(+) = 3-(4-hydroxyphenyl)pyruvate + CO2 + NADH</text>
        <dbReference type="Rhea" id="RHEA:13869"/>
        <dbReference type="ChEBI" id="CHEBI:16526"/>
        <dbReference type="ChEBI" id="CHEBI:29934"/>
        <dbReference type="ChEBI" id="CHEBI:36242"/>
        <dbReference type="ChEBI" id="CHEBI:57540"/>
        <dbReference type="ChEBI" id="CHEBI:57945"/>
        <dbReference type="EC" id="1.3.1.12"/>
    </reaction>
</comment>
<dbReference type="GO" id="GO:0008977">
    <property type="term" value="F:prephenate dehydrogenase (NAD+) activity"/>
    <property type="evidence" value="ECO:0007669"/>
    <property type="project" value="UniProtKB-EC"/>
</dbReference>
<evidence type="ECO:0000256" key="5">
    <source>
        <dbReference type="ARBA" id="ARBA00022498"/>
    </source>
</evidence>
<dbReference type="SUPFAM" id="SSF55021">
    <property type="entry name" value="ACT-like"/>
    <property type="match status" value="1"/>
</dbReference>
<dbReference type="RefSeq" id="WP_183683295.1">
    <property type="nucleotide sequence ID" value="NZ_JACHHH010000003.1"/>
</dbReference>
<dbReference type="Gene3D" id="1.10.3660.10">
    <property type="entry name" value="6-phosphogluconate dehydrogenase C-terminal like domain"/>
    <property type="match status" value="1"/>
</dbReference>
<keyword evidence="6" id="KW-0028">Amino-acid biosynthesis</keyword>
<dbReference type="EC" id="1.3.1.12" evidence="3"/>
<proteinExistence type="inferred from homology"/>
<dbReference type="InterPro" id="IPR046825">
    <property type="entry name" value="PDH_C"/>
</dbReference>
<evidence type="ECO:0000256" key="10">
    <source>
        <dbReference type="ARBA" id="ARBA00049260"/>
    </source>
</evidence>
<evidence type="ECO:0000256" key="3">
    <source>
        <dbReference type="ARBA" id="ARBA00012068"/>
    </source>
</evidence>
<dbReference type="InterPro" id="IPR008927">
    <property type="entry name" value="6-PGluconate_DH-like_C_sf"/>
</dbReference>
<name>A0A7W9SEZ7_9FIRM</name>
<evidence type="ECO:0000256" key="2">
    <source>
        <dbReference type="ARBA" id="ARBA00007964"/>
    </source>
</evidence>
<sequence>MEWQNFTLIGLGLIGGSIAKAIKKTYPNAKISVLEKDQHSVEMAISEGIIERGLQSIEEIPADTELLFLCTPVEWNRKFLRELAPKLSSHALLTDVGSTKRSIMEEAEALGLASRFCGGHPMAGSESSGYKASDSLLLENAYYLLTPGQGFPTEAIEKMKHFLSSIGSIPFVMSPEEHDKAVACVSHLPHLIAASLVKLLKEEDEKGTMKKLAAGGFKDISRIASSSPIMWQQICLSNKEPILQMIAHYQNLLEEIKASIEKEEPQGIAELFRESGEYRNSMDSSAQGLIHSEYAISLHVQDHPGAISIISTILASNMVSIRNLGINHNREKGEGALQISFYTGEDCEMAKKLLHKYGFVF</sequence>
<dbReference type="GO" id="GO:0070403">
    <property type="term" value="F:NAD+ binding"/>
    <property type="evidence" value="ECO:0007669"/>
    <property type="project" value="InterPro"/>
</dbReference>
<comment type="pathway">
    <text evidence="1">Amino-acid biosynthesis; L-tyrosine biosynthesis; (4-hydroxyphenyl)pyruvate from prephenate (NAD(+) route): step 1/1.</text>
</comment>
<gene>
    <name evidence="12" type="ORF">HNQ46_000847</name>
</gene>
<evidence type="ECO:0000256" key="6">
    <source>
        <dbReference type="ARBA" id="ARBA00022605"/>
    </source>
</evidence>
<dbReference type="SUPFAM" id="SSF51735">
    <property type="entry name" value="NAD(P)-binding Rossmann-fold domains"/>
    <property type="match status" value="1"/>
</dbReference>
<evidence type="ECO:0000256" key="7">
    <source>
        <dbReference type="ARBA" id="ARBA00023002"/>
    </source>
</evidence>
<keyword evidence="8" id="KW-0520">NAD</keyword>
<feature type="domain" description="Prephenate/arogenate dehydrogenase" evidence="11">
    <location>
        <begin position="4"/>
        <end position="290"/>
    </location>
</feature>
<dbReference type="FunFam" id="1.10.3660.10:FF:000003">
    <property type="entry name" value="Prephenate dehydrogenase"/>
    <property type="match status" value="1"/>
</dbReference>
<comment type="caution">
    <text evidence="12">The sequence shown here is derived from an EMBL/GenBank/DDBJ whole genome shotgun (WGS) entry which is preliminary data.</text>
</comment>
<dbReference type="InterPro" id="IPR046826">
    <property type="entry name" value="PDH_N"/>
</dbReference>
<dbReference type="Gene3D" id="3.40.50.720">
    <property type="entry name" value="NAD(P)-binding Rossmann-like Domain"/>
    <property type="match status" value="1"/>
</dbReference>
<dbReference type="GeneID" id="85014406"/>
<organism evidence="12 13">
    <name type="scientific">Oribacterium sinus</name>
    <dbReference type="NCBI Taxonomy" id="237576"/>
    <lineage>
        <taxon>Bacteria</taxon>
        <taxon>Bacillati</taxon>
        <taxon>Bacillota</taxon>
        <taxon>Clostridia</taxon>
        <taxon>Lachnospirales</taxon>
        <taxon>Lachnospiraceae</taxon>
        <taxon>Oribacterium</taxon>
    </lineage>
</organism>
<evidence type="ECO:0000256" key="9">
    <source>
        <dbReference type="ARBA" id="ARBA00023141"/>
    </source>
</evidence>
<evidence type="ECO:0000259" key="11">
    <source>
        <dbReference type="PROSITE" id="PS51176"/>
    </source>
</evidence>
<keyword evidence="5" id="KW-0827">Tyrosine biosynthesis</keyword>
<dbReference type="Proteomes" id="UP000522163">
    <property type="component" value="Unassembled WGS sequence"/>
</dbReference>